<keyword evidence="9" id="KW-0961">Cell wall biogenesis/degradation</keyword>
<gene>
    <name evidence="12" type="primary">murG_30</name>
    <name evidence="12" type="ORF">SDC9_118694</name>
</gene>
<comment type="caution">
    <text evidence="12">The sequence shown here is derived from an EMBL/GenBank/DDBJ whole genome shotgun (WGS) entry which is preliminary data.</text>
</comment>
<dbReference type="GO" id="GO:0050511">
    <property type="term" value="F:undecaprenyldiphospho-muramoylpentapeptide beta-N-acetylglucosaminyltransferase activity"/>
    <property type="evidence" value="ECO:0007669"/>
    <property type="project" value="InterPro"/>
</dbReference>
<dbReference type="PANTHER" id="PTHR21015">
    <property type="entry name" value="UDP-N-ACETYLGLUCOSAMINE--N-ACETYLMURAMYL-(PENTAPEPTIDE) PYROPHOSPHORYL-UNDECAPRENOL N-ACETYLGLUCOSAMINE TRANSFERASE 1"/>
    <property type="match status" value="1"/>
</dbReference>
<protein>
    <submittedName>
        <fullName evidence="12">UDP-N-acetylglucosamine--N-acetylmuramyl-(Pentapeptide) pyrophosphoryl-undecaprenol N-acetylglucosamine transferase</fullName>
        <ecNumber evidence="12">2.4.1.227</ecNumber>
    </submittedName>
</protein>
<evidence type="ECO:0000256" key="5">
    <source>
        <dbReference type="ARBA" id="ARBA00022960"/>
    </source>
</evidence>
<keyword evidence="4 12" id="KW-0808">Transferase</keyword>
<evidence type="ECO:0000313" key="12">
    <source>
        <dbReference type="EMBL" id="MPM71724.1"/>
    </source>
</evidence>
<evidence type="ECO:0000256" key="4">
    <source>
        <dbReference type="ARBA" id="ARBA00022679"/>
    </source>
</evidence>
<accession>A0A645C928</accession>
<evidence type="ECO:0000256" key="8">
    <source>
        <dbReference type="ARBA" id="ARBA00023306"/>
    </source>
</evidence>
<evidence type="ECO:0000256" key="7">
    <source>
        <dbReference type="ARBA" id="ARBA00023136"/>
    </source>
</evidence>
<dbReference type="HAMAP" id="MF_00033">
    <property type="entry name" value="MurG"/>
    <property type="match status" value="1"/>
</dbReference>
<feature type="domain" description="Glycosyltransferase family 28 N-terminal" evidence="10">
    <location>
        <begin position="4"/>
        <end position="144"/>
    </location>
</feature>
<evidence type="ECO:0000256" key="3">
    <source>
        <dbReference type="ARBA" id="ARBA00022676"/>
    </source>
</evidence>
<proteinExistence type="inferred from homology"/>
<dbReference type="CDD" id="cd03785">
    <property type="entry name" value="GT28_MurG"/>
    <property type="match status" value="1"/>
</dbReference>
<dbReference type="Gene3D" id="3.40.50.2000">
    <property type="entry name" value="Glycogen Phosphorylase B"/>
    <property type="match status" value="2"/>
</dbReference>
<dbReference type="InterPro" id="IPR004276">
    <property type="entry name" value="GlycoTrans_28_N"/>
</dbReference>
<dbReference type="GO" id="GO:0051301">
    <property type="term" value="P:cell division"/>
    <property type="evidence" value="ECO:0007669"/>
    <property type="project" value="UniProtKB-KW"/>
</dbReference>
<evidence type="ECO:0000256" key="6">
    <source>
        <dbReference type="ARBA" id="ARBA00022984"/>
    </source>
</evidence>
<keyword evidence="5" id="KW-0133">Cell shape</keyword>
<keyword evidence="6" id="KW-0573">Peptidoglycan synthesis</keyword>
<dbReference type="PANTHER" id="PTHR21015:SF22">
    <property type="entry name" value="GLYCOSYLTRANSFERASE"/>
    <property type="match status" value="1"/>
</dbReference>
<keyword evidence="1" id="KW-1003">Cell membrane</keyword>
<dbReference type="GO" id="GO:0071555">
    <property type="term" value="P:cell wall organization"/>
    <property type="evidence" value="ECO:0007669"/>
    <property type="project" value="UniProtKB-KW"/>
</dbReference>
<dbReference type="InterPro" id="IPR006009">
    <property type="entry name" value="GlcNAc_MurG"/>
</dbReference>
<dbReference type="SUPFAM" id="SSF53756">
    <property type="entry name" value="UDP-Glycosyltransferase/glycogen phosphorylase"/>
    <property type="match status" value="1"/>
</dbReference>
<dbReference type="EC" id="2.4.1.227" evidence="12"/>
<evidence type="ECO:0000259" key="10">
    <source>
        <dbReference type="Pfam" id="PF03033"/>
    </source>
</evidence>
<name>A0A645C928_9ZZZZ</name>
<sequence length="360" mass="39499">MKKILVAAGGTGGHLFPAVAVIEKLKEFYGNEIDFHFFGRSDKIEARVVPQMGYKLHTTKLTGLVKIASLNTVKLPFQILASVIKLRKIIKEENIDAVLCAGAYLSYPAGLAASICKKKLFLMESNVNPGKAINLLANRADIIFTTFDDTKKYFHAKNLYKIKNYGNPVRKQILNSVDKNIAFEKFNLDENKPVVLIFGGSLGANAINKTVLNSLEQLATMQFQVIWQTGTANKIDVKLPPNVRIVDFIDDMASAYSVADLVVSRSGATTVAELTVLGKPAILIPLPSASNNEQFFNAKFLEKNDAAIIINNSDIPEHLLNTIKKIINDSALLQKMSESSNKLGHPDASSLIAQEIVKNI</sequence>
<dbReference type="Pfam" id="PF04101">
    <property type="entry name" value="Glyco_tran_28_C"/>
    <property type="match status" value="1"/>
</dbReference>
<keyword evidence="3 12" id="KW-0328">Glycosyltransferase</keyword>
<dbReference type="Pfam" id="PF03033">
    <property type="entry name" value="Glyco_transf_28"/>
    <property type="match status" value="1"/>
</dbReference>
<keyword evidence="8" id="KW-0131">Cell cycle</keyword>
<reference evidence="12" key="1">
    <citation type="submission" date="2019-08" db="EMBL/GenBank/DDBJ databases">
        <authorList>
            <person name="Kucharzyk K."/>
            <person name="Murdoch R.W."/>
            <person name="Higgins S."/>
            <person name="Loffler F."/>
        </authorList>
    </citation>
    <scope>NUCLEOTIDE SEQUENCE</scope>
</reference>
<evidence type="ECO:0000256" key="2">
    <source>
        <dbReference type="ARBA" id="ARBA00022618"/>
    </source>
</evidence>
<organism evidence="12">
    <name type="scientific">bioreactor metagenome</name>
    <dbReference type="NCBI Taxonomy" id="1076179"/>
    <lineage>
        <taxon>unclassified sequences</taxon>
        <taxon>metagenomes</taxon>
        <taxon>ecological metagenomes</taxon>
    </lineage>
</organism>
<dbReference type="NCBIfam" id="TIGR01133">
    <property type="entry name" value="murG"/>
    <property type="match status" value="1"/>
</dbReference>
<evidence type="ECO:0000256" key="1">
    <source>
        <dbReference type="ARBA" id="ARBA00022475"/>
    </source>
</evidence>
<dbReference type="GO" id="GO:0008360">
    <property type="term" value="P:regulation of cell shape"/>
    <property type="evidence" value="ECO:0007669"/>
    <property type="project" value="UniProtKB-KW"/>
</dbReference>
<keyword evidence="7" id="KW-0472">Membrane</keyword>
<evidence type="ECO:0000259" key="11">
    <source>
        <dbReference type="Pfam" id="PF04101"/>
    </source>
</evidence>
<dbReference type="AlphaFoldDB" id="A0A645C928"/>
<evidence type="ECO:0000256" key="9">
    <source>
        <dbReference type="ARBA" id="ARBA00023316"/>
    </source>
</evidence>
<dbReference type="GO" id="GO:0005975">
    <property type="term" value="P:carbohydrate metabolic process"/>
    <property type="evidence" value="ECO:0007669"/>
    <property type="project" value="InterPro"/>
</dbReference>
<dbReference type="GO" id="GO:0009252">
    <property type="term" value="P:peptidoglycan biosynthetic process"/>
    <property type="evidence" value="ECO:0007669"/>
    <property type="project" value="UniProtKB-KW"/>
</dbReference>
<keyword evidence="2" id="KW-0132">Cell division</keyword>
<dbReference type="InterPro" id="IPR007235">
    <property type="entry name" value="Glyco_trans_28_C"/>
</dbReference>
<feature type="domain" description="Glycosyl transferase family 28 C-terminal" evidence="11">
    <location>
        <begin position="194"/>
        <end position="350"/>
    </location>
</feature>
<dbReference type="EMBL" id="VSSQ01024294">
    <property type="protein sequence ID" value="MPM71724.1"/>
    <property type="molecule type" value="Genomic_DNA"/>
</dbReference>